<keyword evidence="1" id="KW-0004">4Fe-4S</keyword>
<keyword evidence="5" id="KW-0411">Iron-sulfur</keyword>
<accession>A0ABT2T5V0</accession>
<evidence type="ECO:0000256" key="3">
    <source>
        <dbReference type="ARBA" id="ARBA00023002"/>
    </source>
</evidence>
<gene>
    <name evidence="6" type="ORF">OCV77_14280</name>
</gene>
<dbReference type="Proteomes" id="UP001652432">
    <property type="component" value="Unassembled WGS sequence"/>
</dbReference>
<name>A0ABT2T5V0_9FIRM</name>
<dbReference type="SUPFAM" id="SSF51905">
    <property type="entry name" value="FAD/NAD(P)-binding domain"/>
    <property type="match status" value="1"/>
</dbReference>
<proteinExistence type="predicted"/>
<dbReference type="PANTHER" id="PTHR43498">
    <property type="entry name" value="FERREDOXIN:COB-COM HETERODISULFIDE REDUCTASE SUBUNIT A"/>
    <property type="match status" value="1"/>
</dbReference>
<dbReference type="Gene3D" id="3.50.50.60">
    <property type="entry name" value="FAD/NAD(P)-binding domain"/>
    <property type="match status" value="1"/>
</dbReference>
<keyword evidence="2" id="KW-0479">Metal-binding</keyword>
<evidence type="ECO:0000256" key="5">
    <source>
        <dbReference type="ARBA" id="ARBA00023014"/>
    </source>
</evidence>
<reference evidence="6 7" key="1">
    <citation type="journal article" date="2021" name="ISME Commun">
        <title>Automated analysis of genomic sequences facilitates high-throughput and comprehensive description of bacteria.</title>
        <authorList>
            <person name="Hitch T.C.A."/>
        </authorList>
    </citation>
    <scope>NUCLEOTIDE SEQUENCE [LARGE SCALE GENOMIC DNA]</scope>
    <source>
        <strain evidence="6 7">Sanger_18</strain>
    </source>
</reference>
<keyword evidence="3" id="KW-0560">Oxidoreductase</keyword>
<dbReference type="InterPro" id="IPR036188">
    <property type="entry name" value="FAD/NAD-bd_sf"/>
</dbReference>
<keyword evidence="4" id="KW-0408">Iron</keyword>
<comment type="caution">
    <text evidence="6">The sequence shown here is derived from an EMBL/GenBank/DDBJ whole genome shotgun (WGS) entry which is preliminary data.</text>
</comment>
<dbReference type="InterPro" id="IPR039650">
    <property type="entry name" value="HdrA-like"/>
</dbReference>
<protein>
    <submittedName>
        <fullName evidence="6">FAD-dependent oxidoreductase</fullName>
    </submittedName>
</protein>
<organism evidence="6 7">
    <name type="scientific">Suilimivivens aceti</name>
    <dbReference type="NCBI Taxonomy" id="2981774"/>
    <lineage>
        <taxon>Bacteria</taxon>
        <taxon>Bacillati</taxon>
        <taxon>Bacillota</taxon>
        <taxon>Clostridia</taxon>
        <taxon>Lachnospirales</taxon>
        <taxon>Lachnospiraceae</taxon>
        <taxon>Suilimivivens</taxon>
    </lineage>
</organism>
<evidence type="ECO:0000256" key="1">
    <source>
        <dbReference type="ARBA" id="ARBA00022485"/>
    </source>
</evidence>
<sequence length="452" mass="49542">MQSQKIYVEPEKKLPVSYDVDVLVCGGGPSGIAAAVSAAKNGAEVLLIERFNCLGGQGTVGLVTSFMSMSAYTGGRQVIKGVFEEFTNLLEEMGGCIKPPHLAEERPYFSVNRHEPDTAICPFDPEMYKIAADRLVEKYGIKVLFHTYITAAIMEGKTIRGVIIENKSGRQAVYAKRVIDCTGDGDVIAYTGAPFETGVGEKDGEEVKSPVSTMFCMDGLAPDTVTWKVDKSLAYGAVNLFPLMKEDEFRAEMTRVTGINPCSAEDITKGEIACRKQILEVLDWLHHNYKGTEHARLTKVANMMGMMVSRRIVAEYKVTRDDILNYTIFDDAISMNAYGVDIHNPNGGGCELYWLIPGHAYSIPYRALLPLEVENIIAAGRCIAHDGIAVMATCYGTGEAAGAAAALSIKEDVPFRKLSVKKLQDQLKKQGVYLGDQEPEKPEPRYIHISTI</sequence>
<keyword evidence="7" id="KW-1185">Reference proteome</keyword>
<dbReference type="EMBL" id="JAOQKJ010000014">
    <property type="protein sequence ID" value="MCU6745639.1"/>
    <property type="molecule type" value="Genomic_DNA"/>
</dbReference>
<evidence type="ECO:0000313" key="6">
    <source>
        <dbReference type="EMBL" id="MCU6745639.1"/>
    </source>
</evidence>
<evidence type="ECO:0000313" key="7">
    <source>
        <dbReference type="Proteomes" id="UP001652432"/>
    </source>
</evidence>
<dbReference type="Pfam" id="PF12831">
    <property type="entry name" value="FAD_oxidored"/>
    <property type="match status" value="1"/>
</dbReference>
<evidence type="ECO:0000256" key="2">
    <source>
        <dbReference type="ARBA" id="ARBA00022723"/>
    </source>
</evidence>
<dbReference type="RefSeq" id="WP_118693655.1">
    <property type="nucleotide sequence ID" value="NZ_JAOQKJ010000014.1"/>
</dbReference>
<evidence type="ECO:0000256" key="4">
    <source>
        <dbReference type="ARBA" id="ARBA00023004"/>
    </source>
</evidence>
<dbReference type="PANTHER" id="PTHR43498:SF1">
    <property type="entry name" value="COB--COM HETERODISULFIDE REDUCTASE IRON-SULFUR SUBUNIT A"/>
    <property type="match status" value="1"/>
</dbReference>